<evidence type="ECO:0000313" key="2">
    <source>
        <dbReference type="Proteomes" id="UP001348265"/>
    </source>
</evidence>
<proteinExistence type="predicted"/>
<dbReference type="EMBL" id="JAVFKM010000034">
    <property type="protein sequence ID" value="MEF3118930.1"/>
    <property type="molecule type" value="Genomic_DNA"/>
</dbReference>
<gene>
    <name evidence="1" type="ORF">RB636_37860</name>
</gene>
<name>A0ABU7X5A3_9ACTN</name>
<dbReference type="RefSeq" id="WP_331789841.1">
    <property type="nucleotide sequence ID" value="NZ_JAVFKM010000034.1"/>
</dbReference>
<evidence type="ECO:0000313" key="1">
    <source>
        <dbReference type="EMBL" id="MEF3118930.1"/>
    </source>
</evidence>
<comment type="caution">
    <text evidence="1">The sequence shown here is derived from an EMBL/GenBank/DDBJ whole genome shotgun (WGS) entry which is preliminary data.</text>
</comment>
<accession>A0ABU7X5A3</accession>
<protein>
    <submittedName>
        <fullName evidence="1">Uncharacterized protein</fullName>
    </submittedName>
</protein>
<reference evidence="1 2" key="1">
    <citation type="submission" date="2023-08" db="EMBL/GenBank/DDBJ databases">
        <authorList>
            <person name="Sharma P."/>
            <person name="Verma V."/>
            <person name="Mohan M.K."/>
            <person name="Dubey A.K."/>
        </authorList>
    </citation>
    <scope>NUCLEOTIDE SEQUENCE [LARGE SCALE GENOMIC DNA]</scope>
    <source>
        <strain evidence="1 2">ADP4</strain>
    </source>
</reference>
<organism evidence="1 2">
    <name type="scientific">Streptomyces chrestomyceticus</name>
    <dbReference type="NCBI Taxonomy" id="68185"/>
    <lineage>
        <taxon>Bacteria</taxon>
        <taxon>Bacillati</taxon>
        <taxon>Actinomycetota</taxon>
        <taxon>Actinomycetes</taxon>
        <taxon>Kitasatosporales</taxon>
        <taxon>Streptomycetaceae</taxon>
        <taxon>Streptomyces</taxon>
    </lineage>
</organism>
<dbReference type="Proteomes" id="UP001348265">
    <property type="component" value="Unassembled WGS sequence"/>
</dbReference>
<sequence length="86" mass="9653">MEDEIETICRVCGYDDGEPRWVNGCANSDICSACASQSGLNDTMLSGVRELRGYWVGQGAPWSYPKDKPEGWDLLKQISNLPPEWR</sequence>
<keyword evidence="2" id="KW-1185">Reference proteome</keyword>